<gene>
    <name evidence="1" type="ORF">J0X15_13485</name>
</gene>
<dbReference type="Pfam" id="PF04134">
    <property type="entry name" value="DCC1-like"/>
    <property type="match status" value="1"/>
</dbReference>
<organism evidence="1 2">
    <name type="scientific">Roseibium limicola</name>
    <dbReference type="NCBI Taxonomy" id="2816037"/>
    <lineage>
        <taxon>Bacteria</taxon>
        <taxon>Pseudomonadati</taxon>
        <taxon>Pseudomonadota</taxon>
        <taxon>Alphaproteobacteria</taxon>
        <taxon>Hyphomicrobiales</taxon>
        <taxon>Stappiaceae</taxon>
        <taxon>Roseibium</taxon>
    </lineage>
</organism>
<keyword evidence="2" id="KW-1185">Reference proteome</keyword>
<dbReference type="GO" id="GO:0015035">
    <property type="term" value="F:protein-disulfide reductase activity"/>
    <property type="evidence" value="ECO:0007669"/>
    <property type="project" value="InterPro"/>
</dbReference>
<dbReference type="RefSeq" id="WP_206941652.1">
    <property type="nucleotide sequence ID" value="NZ_JAFLNF010000005.1"/>
</dbReference>
<comment type="caution">
    <text evidence="1">The sequence shown here is derived from an EMBL/GenBank/DDBJ whole genome shotgun (WGS) entry which is preliminary data.</text>
</comment>
<accession>A0A939ENY0</accession>
<dbReference type="EMBL" id="JAFLNF010000005">
    <property type="protein sequence ID" value="MBO0346240.1"/>
    <property type="molecule type" value="Genomic_DNA"/>
</dbReference>
<dbReference type="PANTHER" id="PTHR33639">
    <property type="entry name" value="THIOL-DISULFIDE OXIDOREDUCTASE DCC"/>
    <property type="match status" value="1"/>
</dbReference>
<dbReference type="InterPro" id="IPR052927">
    <property type="entry name" value="DCC_oxidoreductase"/>
</dbReference>
<dbReference type="PANTHER" id="PTHR33639:SF2">
    <property type="entry name" value="DUF393 DOMAIN-CONTAINING PROTEIN"/>
    <property type="match status" value="1"/>
</dbReference>
<protein>
    <submittedName>
        <fullName evidence="1">DUF393 domain-containing protein</fullName>
    </submittedName>
</protein>
<evidence type="ECO:0000313" key="2">
    <source>
        <dbReference type="Proteomes" id="UP000664779"/>
    </source>
</evidence>
<evidence type="ECO:0000313" key="1">
    <source>
        <dbReference type="EMBL" id="MBO0346240.1"/>
    </source>
</evidence>
<name>A0A939ENY0_9HYPH</name>
<reference evidence="1" key="1">
    <citation type="submission" date="2021-03" db="EMBL/GenBank/DDBJ databases">
        <title>Roseibium sp. CAU 1637 isolated from Incheon.</title>
        <authorList>
            <person name="Kim W."/>
        </authorList>
    </citation>
    <scope>NUCLEOTIDE SEQUENCE</scope>
    <source>
        <strain evidence="1">CAU 1637</strain>
    </source>
</reference>
<dbReference type="AlphaFoldDB" id="A0A939ENY0"/>
<proteinExistence type="predicted"/>
<dbReference type="InterPro" id="IPR007263">
    <property type="entry name" value="DCC1-like"/>
</dbReference>
<sequence>MPQTQATKTEIPASRNPVLIFDAECVLCGAWVGFILRHERHHEIRFASSCSVGGRQLAGRFGFTCEDLERTFLLIENNQAFTRSEAALAVAAHLKAPVSWLRLLMGIPSVLRNAVYDLVARNRYRWFGHKSECFIPTPDQRARFLDL</sequence>
<dbReference type="Proteomes" id="UP000664779">
    <property type="component" value="Unassembled WGS sequence"/>
</dbReference>